<dbReference type="InterPro" id="IPR004722">
    <property type="entry name" value="DHOase"/>
</dbReference>
<keyword evidence="1" id="KW-0665">Pyrimidine biosynthesis</keyword>
<keyword evidence="4" id="KW-1185">Reference proteome</keyword>
<dbReference type="PANTHER" id="PTHR43668">
    <property type="entry name" value="ALLANTOINASE"/>
    <property type="match status" value="1"/>
</dbReference>
<proteinExistence type="predicted"/>
<sequence>MNILLKSAIIIDQNSEFHEKKVDLFIENGIIKNIEKNSTKKADQVIEHKDLYISPGWFDSSVNFGEPGFEERETIEHGLKVAAKSGFTAVGVNANLKPVTDNNSAVSFLFHKAKDNLVDLFPVGALTNEGKGEDLAELYDMKSAGAISFYDNKKPISNPNLLKIALQYTQNFKGLVQSFPMDNKIAGNATVNEHVTSTNLGLKGIPAMAEELQVARDLHLLKYTDGKLHIPTISTAGSVELIKEAKKKGLDVTCSVSIFNLYFDDCALNEFDTNYKLMPPLRTKEDIKSLRKALKEGVIDMVTSDHTPIDIEHKKVEFEHALYGSVGLEHTFKALLSIYSVEDTLAILSRGRSRFGIHNSIIKVDQTANITLVAQTEATKVQVDDILSTSKNSAFIHETLPGRIIGVMNNNQLMLN</sequence>
<evidence type="ECO:0000313" key="4">
    <source>
        <dbReference type="Proteomes" id="UP001500507"/>
    </source>
</evidence>
<dbReference type="SUPFAM" id="SSF51338">
    <property type="entry name" value="Composite domain of metallo-dependent hydrolases"/>
    <property type="match status" value="1"/>
</dbReference>
<dbReference type="Proteomes" id="UP001500507">
    <property type="component" value="Unassembled WGS sequence"/>
</dbReference>
<dbReference type="RefSeq" id="WP_343762388.1">
    <property type="nucleotide sequence ID" value="NZ_BAAAFG010000001.1"/>
</dbReference>
<evidence type="ECO:0000259" key="2">
    <source>
        <dbReference type="Pfam" id="PF12890"/>
    </source>
</evidence>
<gene>
    <name evidence="3" type="ORF">GCM10009117_00830</name>
</gene>
<dbReference type="PANTHER" id="PTHR43668:SF2">
    <property type="entry name" value="ALLANTOINASE"/>
    <property type="match status" value="1"/>
</dbReference>
<dbReference type="Gene3D" id="2.30.40.10">
    <property type="entry name" value="Urease, subunit C, domain 1"/>
    <property type="match status" value="1"/>
</dbReference>
<comment type="caution">
    <text evidence="3">The sequence shown here is derived from an EMBL/GenBank/DDBJ whole genome shotgun (WGS) entry which is preliminary data.</text>
</comment>
<feature type="domain" description="Dihydroorotase catalytic" evidence="2">
    <location>
        <begin position="53"/>
        <end position="235"/>
    </location>
</feature>
<name>A0ABP3XRH9_9FLAO</name>
<reference evidence="4" key="1">
    <citation type="journal article" date="2019" name="Int. J. Syst. Evol. Microbiol.">
        <title>The Global Catalogue of Microorganisms (GCM) 10K type strain sequencing project: providing services to taxonomists for standard genome sequencing and annotation.</title>
        <authorList>
            <consortium name="The Broad Institute Genomics Platform"/>
            <consortium name="The Broad Institute Genome Sequencing Center for Infectious Disease"/>
            <person name="Wu L."/>
            <person name="Ma J."/>
        </authorList>
    </citation>
    <scope>NUCLEOTIDE SEQUENCE [LARGE SCALE GENOMIC DNA]</scope>
    <source>
        <strain evidence="4">JCM 16082</strain>
    </source>
</reference>
<dbReference type="InterPro" id="IPR011059">
    <property type="entry name" value="Metal-dep_hydrolase_composite"/>
</dbReference>
<dbReference type="Pfam" id="PF12890">
    <property type="entry name" value="DHOase"/>
    <property type="match status" value="1"/>
</dbReference>
<dbReference type="CDD" id="cd01317">
    <property type="entry name" value="DHOase_IIa"/>
    <property type="match status" value="1"/>
</dbReference>
<dbReference type="Gene3D" id="3.20.20.140">
    <property type="entry name" value="Metal-dependent hydrolases"/>
    <property type="match status" value="1"/>
</dbReference>
<dbReference type="InterPro" id="IPR050138">
    <property type="entry name" value="DHOase/Allantoinase_Hydrolase"/>
</dbReference>
<protein>
    <submittedName>
        <fullName evidence="3">Dihydroorotase</fullName>
    </submittedName>
</protein>
<organism evidence="3 4">
    <name type="scientific">Gangjinia marincola</name>
    <dbReference type="NCBI Taxonomy" id="578463"/>
    <lineage>
        <taxon>Bacteria</taxon>
        <taxon>Pseudomonadati</taxon>
        <taxon>Bacteroidota</taxon>
        <taxon>Flavobacteriia</taxon>
        <taxon>Flavobacteriales</taxon>
        <taxon>Flavobacteriaceae</taxon>
        <taxon>Gangjinia</taxon>
    </lineage>
</organism>
<evidence type="ECO:0000313" key="3">
    <source>
        <dbReference type="EMBL" id="GAA0870938.1"/>
    </source>
</evidence>
<dbReference type="SUPFAM" id="SSF51556">
    <property type="entry name" value="Metallo-dependent hydrolases"/>
    <property type="match status" value="1"/>
</dbReference>
<dbReference type="InterPro" id="IPR024403">
    <property type="entry name" value="DHOase_cat"/>
</dbReference>
<evidence type="ECO:0000256" key="1">
    <source>
        <dbReference type="ARBA" id="ARBA00022975"/>
    </source>
</evidence>
<dbReference type="EMBL" id="BAAAFG010000001">
    <property type="protein sequence ID" value="GAA0870938.1"/>
    <property type="molecule type" value="Genomic_DNA"/>
</dbReference>
<dbReference type="InterPro" id="IPR032466">
    <property type="entry name" value="Metal_Hydrolase"/>
</dbReference>
<accession>A0ABP3XRH9</accession>